<proteinExistence type="predicted"/>
<dbReference type="EMBL" id="CAJNIZ010015069">
    <property type="protein sequence ID" value="CAE7369149.1"/>
    <property type="molecule type" value="Genomic_DNA"/>
</dbReference>
<dbReference type="Proteomes" id="UP000649617">
    <property type="component" value="Unassembled WGS sequence"/>
</dbReference>
<organism evidence="1 2">
    <name type="scientific">Symbiodinium pilosum</name>
    <name type="common">Dinoflagellate</name>
    <dbReference type="NCBI Taxonomy" id="2952"/>
    <lineage>
        <taxon>Eukaryota</taxon>
        <taxon>Sar</taxon>
        <taxon>Alveolata</taxon>
        <taxon>Dinophyceae</taxon>
        <taxon>Suessiales</taxon>
        <taxon>Symbiodiniaceae</taxon>
        <taxon>Symbiodinium</taxon>
    </lineage>
</organism>
<gene>
    <name evidence="1" type="ORF">SPIL2461_LOCUS8956</name>
</gene>
<sequence length="224" mass="24317">ACGCQCACAAQRYPGTSAQCLSIIRQCKSSKRPEMAKAEKGRSMGISQALRDLHYPETRCLSVGQVDVAPAKDTGKRALLAQALSAATAQEMMALSRAWQLKSESAESDRRLEEGVAKALKHICRRAERSCVLKALRQPIASATEITGVLSDEELALEARCTQLESELEASSDRLQFLDTVEAKVDMLVSEWQPHSLKDLLHNLSEEVASVSAIQEEGTDLGEG</sequence>
<accession>A0A812Q3G0</accession>
<evidence type="ECO:0000313" key="2">
    <source>
        <dbReference type="Proteomes" id="UP000649617"/>
    </source>
</evidence>
<reference evidence="1" key="1">
    <citation type="submission" date="2021-02" db="EMBL/GenBank/DDBJ databases">
        <authorList>
            <person name="Dougan E. K."/>
            <person name="Rhodes N."/>
            <person name="Thang M."/>
            <person name="Chan C."/>
        </authorList>
    </citation>
    <scope>NUCLEOTIDE SEQUENCE</scope>
</reference>
<feature type="non-terminal residue" evidence="1">
    <location>
        <position position="224"/>
    </location>
</feature>
<dbReference type="AlphaFoldDB" id="A0A812Q3G0"/>
<name>A0A812Q3G0_SYMPI</name>
<evidence type="ECO:0000313" key="1">
    <source>
        <dbReference type="EMBL" id="CAE7369149.1"/>
    </source>
</evidence>
<keyword evidence="2" id="KW-1185">Reference proteome</keyword>
<protein>
    <submittedName>
        <fullName evidence="1">Uncharacterized protein</fullName>
    </submittedName>
</protein>
<comment type="caution">
    <text evidence="1">The sequence shown here is derived from an EMBL/GenBank/DDBJ whole genome shotgun (WGS) entry which is preliminary data.</text>
</comment>
<dbReference type="OrthoDB" id="438067at2759"/>